<name>A0ABM7MUM0_ERWRD</name>
<evidence type="ECO:0000313" key="1">
    <source>
        <dbReference type="EMBL" id="BCQ32906.1"/>
    </source>
</evidence>
<dbReference type="EMBL" id="AP024329">
    <property type="protein sequence ID" value="BCQ32906.1"/>
    <property type="molecule type" value="Genomic_DNA"/>
</dbReference>
<protein>
    <recommendedName>
        <fullName evidence="3">Transcriptional regulator</fullName>
    </recommendedName>
</protein>
<keyword evidence="2" id="KW-1185">Reference proteome</keyword>
<organism evidence="1 2">
    <name type="scientific">Erwinia rhapontici</name>
    <name type="common">Pectobacterium rhapontici</name>
    <dbReference type="NCBI Taxonomy" id="55212"/>
    <lineage>
        <taxon>Bacteria</taxon>
        <taxon>Pseudomonadati</taxon>
        <taxon>Pseudomonadota</taxon>
        <taxon>Gammaproteobacteria</taxon>
        <taxon>Enterobacterales</taxon>
        <taxon>Erwiniaceae</taxon>
        <taxon>Erwinia</taxon>
    </lineage>
</organism>
<accession>A0ABM7MUM0</accession>
<sequence>MPTRTSLRPVPVMTNVRELRLAAGLSQEGAAERFNLSLRVWQTKEAASKPGLLSQVEYEFLLLLAGRHPNFTLTAQ</sequence>
<dbReference type="Proteomes" id="UP000677515">
    <property type="component" value="Chromosome"/>
</dbReference>
<proteinExistence type="predicted"/>
<reference evidence="1 2" key="1">
    <citation type="submission" date="2021-01" db="EMBL/GenBank/DDBJ databases">
        <title>Complete genome sequence of Erwinia rhapontici MAFF 311153.</title>
        <authorList>
            <person name="Morohoshi T."/>
            <person name="Someya N."/>
        </authorList>
    </citation>
    <scope>NUCLEOTIDE SEQUENCE [LARGE SCALE GENOMIC DNA]</scope>
    <source>
        <strain evidence="1 2">MAFF 311153</strain>
    </source>
</reference>
<gene>
    <name evidence="1" type="ORF">ERHA53_02490</name>
</gene>
<dbReference type="RefSeq" id="WP_212813586.1">
    <property type="nucleotide sequence ID" value="NZ_AP024329.1"/>
</dbReference>
<evidence type="ECO:0008006" key="3">
    <source>
        <dbReference type="Google" id="ProtNLM"/>
    </source>
</evidence>
<evidence type="ECO:0000313" key="2">
    <source>
        <dbReference type="Proteomes" id="UP000677515"/>
    </source>
</evidence>